<dbReference type="InterPro" id="IPR006143">
    <property type="entry name" value="RND_pump_MFP"/>
</dbReference>
<protein>
    <submittedName>
        <fullName evidence="3">Efflux transporter, RND family, MFP subunit</fullName>
    </submittedName>
</protein>
<feature type="signal peptide" evidence="2">
    <location>
        <begin position="1"/>
        <end position="45"/>
    </location>
</feature>
<dbReference type="Gene3D" id="2.40.30.170">
    <property type="match status" value="1"/>
</dbReference>
<keyword evidence="2" id="KW-0732">Signal</keyword>
<reference evidence="3 4" key="1">
    <citation type="submission" date="2014-08" db="EMBL/GenBank/DDBJ databases">
        <title>Genomic and Phenotypic Diversity of Colwellia psychrerythraea strains from Disparate Marine Basins.</title>
        <authorList>
            <person name="Techtmann S.M."/>
            <person name="Stelling S.C."/>
            <person name="Utturkar S.M."/>
            <person name="Alshibli N."/>
            <person name="Harris A."/>
            <person name="Brown S.D."/>
            <person name="Hazen T.C."/>
        </authorList>
    </citation>
    <scope>NUCLEOTIDE SEQUENCE [LARGE SCALE GENOMIC DNA]</scope>
    <source>
        <strain evidence="3 4">GAB14E</strain>
    </source>
</reference>
<name>A0A099KQH6_COLPS</name>
<dbReference type="NCBIfam" id="TIGR01730">
    <property type="entry name" value="RND_mfp"/>
    <property type="match status" value="1"/>
</dbReference>
<dbReference type="RefSeq" id="WP_052093758.1">
    <property type="nucleotide sequence ID" value="NZ_JQEC01000039.1"/>
</dbReference>
<gene>
    <name evidence="3" type="ORF">GAB14E_3085</name>
</gene>
<proteinExistence type="inferred from homology"/>
<feature type="chain" id="PRO_5001949002" evidence="2">
    <location>
        <begin position="46"/>
        <end position="371"/>
    </location>
</feature>
<dbReference type="PANTHER" id="PTHR30469">
    <property type="entry name" value="MULTIDRUG RESISTANCE PROTEIN MDTA"/>
    <property type="match status" value="1"/>
</dbReference>
<dbReference type="GO" id="GO:1990281">
    <property type="term" value="C:efflux pump complex"/>
    <property type="evidence" value="ECO:0007669"/>
    <property type="project" value="TreeGrafter"/>
</dbReference>
<dbReference type="Proteomes" id="UP000029868">
    <property type="component" value="Unassembled WGS sequence"/>
</dbReference>
<evidence type="ECO:0000256" key="2">
    <source>
        <dbReference type="SAM" id="SignalP"/>
    </source>
</evidence>
<dbReference type="OrthoDB" id="9806939at2"/>
<dbReference type="Gene3D" id="1.10.287.470">
    <property type="entry name" value="Helix hairpin bin"/>
    <property type="match status" value="1"/>
</dbReference>
<dbReference type="GO" id="GO:0015562">
    <property type="term" value="F:efflux transmembrane transporter activity"/>
    <property type="evidence" value="ECO:0007669"/>
    <property type="project" value="TreeGrafter"/>
</dbReference>
<dbReference type="PANTHER" id="PTHR30469:SF15">
    <property type="entry name" value="HLYD FAMILY OF SECRETION PROTEINS"/>
    <property type="match status" value="1"/>
</dbReference>
<dbReference type="AlphaFoldDB" id="A0A099KQH6"/>
<evidence type="ECO:0000313" key="3">
    <source>
        <dbReference type="EMBL" id="KGJ91928.1"/>
    </source>
</evidence>
<evidence type="ECO:0000313" key="4">
    <source>
        <dbReference type="Proteomes" id="UP000029868"/>
    </source>
</evidence>
<organism evidence="3 4">
    <name type="scientific">Colwellia psychrerythraea</name>
    <name type="common">Vibrio psychroerythus</name>
    <dbReference type="NCBI Taxonomy" id="28229"/>
    <lineage>
        <taxon>Bacteria</taxon>
        <taxon>Pseudomonadati</taxon>
        <taxon>Pseudomonadota</taxon>
        <taxon>Gammaproteobacteria</taxon>
        <taxon>Alteromonadales</taxon>
        <taxon>Colwelliaceae</taxon>
        <taxon>Colwellia</taxon>
    </lineage>
</organism>
<dbReference type="SUPFAM" id="SSF111369">
    <property type="entry name" value="HlyD-like secretion proteins"/>
    <property type="match status" value="1"/>
</dbReference>
<evidence type="ECO:0000256" key="1">
    <source>
        <dbReference type="ARBA" id="ARBA00009477"/>
    </source>
</evidence>
<comment type="similarity">
    <text evidence="1">Belongs to the membrane fusion protein (MFP) (TC 8.A.1) family.</text>
</comment>
<dbReference type="Gene3D" id="2.40.50.100">
    <property type="match status" value="1"/>
</dbReference>
<accession>A0A099KQH6</accession>
<comment type="caution">
    <text evidence="3">The sequence shown here is derived from an EMBL/GenBank/DDBJ whole genome shotgun (WGS) entry which is preliminary data.</text>
</comment>
<dbReference type="EMBL" id="JQEC01000039">
    <property type="protein sequence ID" value="KGJ91928.1"/>
    <property type="molecule type" value="Genomic_DNA"/>
</dbReference>
<sequence length="371" mass="41364">MLKTIMFKNNMLKKITLKNTFKNIYKKSVITSVACALLASQLSYAADAPPSPVEIDTVTEMSLAATADLMGTVHSRSYVNITASVNGRLEWLQEPGVMVAKGDVLAKMDLLPLQLKQAEQKAQIKRASINSQYFNNELKRLQKLKKTNSTSQFQLDQTKSQFELAQADSEIANLKLQQIEDQLQRATVKAPFDGVVTERVVRAGTDISRSDVLLKLLDTEHLEVRLYVPVKYLAYVRKGLELNLQAIGQKISTKVTTVIPSTDPRSQTFEVRIQIPEHLNEFWTAGQLVKVTLPIQGAHPSLTIHRDALILRKDGTFVVKIDDENKAHRLLVKVGKGTVDRVTIQGELKNGDKVAIRGAERLKEGQSVIVQ</sequence>
<dbReference type="Gene3D" id="2.40.420.20">
    <property type="match status" value="1"/>
</dbReference>
<dbReference type="PATRIC" id="fig|28229.3.peg.2804"/>